<keyword evidence="9" id="KW-0150">Chloroplast</keyword>
<feature type="compositionally biased region" description="Polar residues" evidence="10">
    <location>
        <begin position="442"/>
        <end position="455"/>
    </location>
</feature>
<keyword evidence="8 9" id="KW-0472">Membrane</keyword>
<feature type="transmembrane region" description="Helical" evidence="9">
    <location>
        <begin position="306"/>
        <end position="325"/>
    </location>
</feature>
<sequence length="770" mass="82208">MQRPHRLPCGSSQQTVLHPFRLVTCSSCPFALRRSRLGLGSPQLATPNFHTFQQLPRGHSRVRGPVPCTARLQNSSFADDGRWDRSLGSALEGASAGFKEGARRQLRKLDGLWGKFIPMCSLFFFLAFINTVLDSLANSLVITAPGGGTAVIPFLTVYAVLPSSFLFLVLYSVATQHFTRGKLFNMVVSGFLCFFVAFALLYPAQHIIHLHGLADSMASALPDGLAGLVGMVRNWAFTLFYCCSELWGDVALSLLFWGLANETTSLRDAPVLYPLFGVGANVAQTLAGRMLSLFNRATATWLTPAHQLQLIMSIVLVCGACVLGLHTHICRVNDAEQAAAAADVAERARLHQERRVQRREARRQREKLAGLFESAPSRSSRPPSSQTQAAHASSAPSQSDFRPAAPKNGHPIAQDLQSEPMAAAAGPSLPENGKPPLVAEPGSSSSTAHSLQDSALDSDESMDPGSSGGSLDPGSSEDEEGGAAATPPKPKLSVRQALVVLSRSPQIRCLAVMALAQGISTNLIDVAWKHHLHILHPTTTAYAAFMGEVAMWTGIVTGSLMFASPVLFDRLGWRGVAGATPNFMKLTGVPFLLGCTVYTLLRSSTPLNGLASLAPLRILVVTGAVLQVFSKGAKFSMFKPAEEMVYIGLDEDSRTKGKAAIDVVGAQTGKSAGSALQQILLLISGGSMAGSLPIIALAYFLILQSWTGSVDKLATLHNVHTSHQSVDETFETFEEEEGPGQALKTVDIRSPSPPDSSDGSQPTLKPAFSH</sequence>
<dbReference type="PANTHER" id="PTHR31187:SF1">
    <property type="entry name" value="ADP,ATP CARRIER PROTEIN 1"/>
    <property type="match status" value="1"/>
</dbReference>
<feature type="transmembrane region" description="Helical" evidence="9">
    <location>
        <begin position="607"/>
        <end position="629"/>
    </location>
</feature>
<dbReference type="Proteomes" id="UP001438707">
    <property type="component" value="Unassembled WGS sequence"/>
</dbReference>
<evidence type="ECO:0000256" key="7">
    <source>
        <dbReference type="ARBA" id="ARBA00022989"/>
    </source>
</evidence>
<proteinExistence type="inferred from homology"/>
<dbReference type="GO" id="GO:0005471">
    <property type="term" value="F:ATP:ADP antiporter activity"/>
    <property type="evidence" value="ECO:0007669"/>
    <property type="project" value="InterPro"/>
</dbReference>
<name>A0AAW1QHY1_9CHLO</name>
<evidence type="ECO:0000256" key="5">
    <source>
        <dbReference type="ARBA" id="ARBA00022741"/>
    </source>
</evidence>
<keyword evidence="7 9" id="KW-1133">Transmembrane helix</keyword>
<evidence type="ECO:0000256" key="10">
    <source>
        <dbReference type="SAM" id="MobiDB-lite"/>
    </source>
</evidence>
<dbReference type="GO" id="GO:0005524">
    <property type="term" value="F:ATP binding"/>
    <property type="evidence" value="ECO:0007669"/>
    <property type="project" value="UniProtKB-KW"/>
</dbReference>
<accession>A0AAW1QHY1</accession>
<protein>
    <recommendedName>
        <fullName evidence="9">ADP,ATP carrier protein</fullName>
    </recommendedName>
</protein>
<feature type="transmembrane region" description="Helical" evidence="9">
    <location>
        <begin position="183"/>
        <end position="202"/>
    </location>
</feature>
<comment type="similarity">
    <text evidence="2 9">Belongs to the ADP/ATP translocase tlc family.</text>
</comment>
<reference evidence="11 12" key="1">
    <citation type="journal article" date="2024" name="Nat. Commun.">
        <title>Phylogenomics reveals the evolutionary origins of lichenization in chlorophyte algae.</title>
        <authorList>
            <person name="Puginier C."/>
            <person name="Libourel C."/>
            <person name="Otte J."/>
            <person name="Skaloud P."/>
            <person name="Haon M."/>
            <person name="Grisel S."/>
            <person name="Petersen M."/>
            <person name="Berrin J.G."/>
            <person name="Delaux P.M."/>
            <person name="Dal Grande F."/>
            <person name="Keller J."/>
        </authorList>
    </citation>
    <scope>NUCLEOTIDE SEQUENCE [LARGE SCALE GENOMIC DNA]</scope>
    <source>
        <strain evidence="11 12">SAG 2145</strain>
    </source>
</reference>
<dbReference type="Pfam" id="PF03219">
    <property type="entry name" value="TLC"/>
    <property type="match status" value="2"/>
</dbReference>
<feature type="region of interest" description="Disordered" evidence="10">
    <location>
        <begin position="734"/>
        <end position="770"/>
    </location>
</feature>
<evidence type="ECO:0000313" key="11">
    <source>
        <dbReference type="EMBL" id="KAK9821049.1"/>
    </source>
</evidence>
<gene>
    <name evidence="11" type="ORF">WJX74_005963</name>
</gene>
<evidence type="ECO:0000256" key="9">
    <source>
        <dbReference type="RuleBase" id="RU363121"/>
    </source>
</evidence>
<feature type="transmembrane region" description="Helical" evidence="9">
    <location>
        <begin position="271"/>
        <end position="294"/>
    </location>
</feature>
<feature type="transmembrane region" description="Helical" evidence="9">
    <location>
        <begin position="235"/>
        <end position="259"/>
    </location>
</feature>
<dbReference type="AlphaFoldDB" id="A0AAW1QHY1"/>
<evidence type="ECO:0000256" key="3">
    <source>
        <dbReference type="ARBA" id="ARBA00022448"/>
    </source>
</evidence>
<evidence type="ECO:0000256" key="1">
    <source>
        <dbReference type="ARBA" id="ARBA00004141"/>
    </source>
</evidence>
<evidence type="ECO:0000256" key="8">
    <source>
        <dbReference type="ARBA" id="ARBA00023136"/>
    </source>
</evidence>
<organism evidence="11 12">
    <name type="scientific">Apatococcus lobatus</name>
    <dbReference type="NCBI Taxonomy" id="904363"/>
    <lineage>
        <taxon>Eukaryota</taxon>
        <taxon>Viridiplantae</taxon>
        <taxon>Chlorophyta</taxon>
        <taxon>core chlorophytes</taxon>
        <taxon>Trebouxiophyceae</taxon>
        <taxon>Chlorellales</taxon>
        <taxon>Chlorellaceae</taxon>
        <taxon>Apatococcus</taxon>
    </lineage>
</organism>
<dbReference type="InterPro" id="IPR004667">
    <property type="entry name" value="ADP_ATP_car_bac_type"/>
</dbReference>
<feature type="compositionally biased region" description="Low complexity" evidence="10">
    <location>
        <begin position="374"/>
        <end position="399"/>
    </location>
</feature>
<keyword evidence="9" id="KW-0934">Plastid</keyword>
<keyword evidence="4 9" id="KW-0812">Transmembrane</keyword>
<comment type="caution">
    <text evidence="11">The sequence shown here is derived from an EMBL/GenBank/DDBJ whole genome shotgun (WGS) entry which is preliminary data.</text>
</comment>
<evidence type="ECO:0000313" key="12">
    <source>
        <dbReference type="Proteomes" id="UP001438707"/>
    </source>
</evidence>
<dbReference type="PANTHER" id="PTHR31187">
    <property type="match status" value="1"/>
</dbReference>
<feature type="transmembrane region" description="Helical" evidence="9">
    <location>
        <begin position="112"/>
        <end position="130"/>
    </location>
</feature>
<feature type="region of interest" description="Disordered" evidence="10">
    <location>
        <begin position="370"/>
        <end position="490"/>
    </location>
</feature>
<feature type="transmembrane region" description="Helical" evidence="9">
    <location>
        <begin position="150"/>
        <end position="171"/>
    </location>
</feature>
<evidence type="ECO:0000256" key="6">
    <source>
        <dbReference type="ARBA" id="ARBA00022840"/>
    </source>
</evidence>
<evidence type="ECO:0000256" key="4">
    <source>
        <dbReference type="ARBA" id="ARBA00022692"/>
    </source>
</evidence>
<dbReference type="EMBL" id="JALJOS010000041">
    <property type="protein sequence ID" value="KAK9821049.1"/>
    <property type="molecule type" value="Genomic_DNA"/>
</dbReference>
<comment type="subcellular location">
    <subcellularLocation>
        <location evidence="1">Membrane</location>
        <topology evidence="1">Multi-pass membrane protein</topology>
    </subcellularLocation>
    <subcellularLocation>
        <location evidence="9">Plastid</location>
        <location evidence="9">Chloroplast membrane</location>
        <topology evidence="9">Multi-pass membrane protein</topology>
    </subcellularLocation>
</comment>
<dbReference type="GO" id="GO:0031969">
    <property type="term" value="C:chloroplast membrane"/>
    <property type="evidence" value="ECO:0007669"/>
    <property type="project" value="UniProtKB-SubCell"/>
</dbReference>
<feature type="compositionally biased region" description="Low complexity" evidence="10">
    <location>
        <begin position="463"/>
        <end position="474"/>
    </location>
</feature>
<evidence type="ECO:0000256" key="2">
    <source>
        <dbReference type="ARBA" id="ARBA00007127"/>
    </source>
</evidence>
<keyword evidence="6 9" id="KW-0067">ATP-binding</keyword>
<keyword evidence="12" id="KW-1185">Reference proteome</keyword>
<keyword evidence="3 9" id="KW-0813">Transport</keyword>
<keyword evidence="5 9" id="KW-0547">Nucleotide-binding</keyword>
<feature type="transmembrane region" description="Helical" evidence="9">
    <location>
        <begin position="679"/>
        <end position="702"/>
    </location>
</feature>
<feature type="transmembrane region" description="Helical" evidence="9">
    <location>
        <begin position="583"/>
        <end position="601"/>
    </location>
</feature>
<feature type="transmembrane region" description="Helical" evidence="9">
    <location>
        <begin position="540"/>
        <end position="562"/>
    </location>
</feature>